<dbReference type="Gene3D" id="3.90.176.10">
    <property type="entry name" value="Toxin ADP-ribosyltransferase, Chain A, domain 1"/>
    <property type="match status" value="1"/>
</dbReference>
<feature type="region of interest" description="Disordered" evidence="1">
    <location>
        <begin position="502"/>
        <end position="530"/>
    </location>
</feature>
<evidence type="ECO:0000256" key="1">
    <source>
        <dbReference type="SAM" id="MobiDB-lite"/>
    </source>
</evidence>
<dbReference type="Pfam" id="PF21725">
    <property type="entry name" value="T7SS_signal"/>
    <property type="match status" value="1"/>
</dbReference>
<evidence type="ECO:0000256" key="2">
    <source>
        <dbReference type="SAM" id="Phobius"/>
    </source>
</evidence>
<name>A0ABV2VAY8_9ACTN</name>
<feature type="region of interest" description="Disordered" evidence="1">
    <location>
        <begin position="2172"/>
        <end position="2195"/>
    </location>
</feature>
<evidence type="ECO:0000259" key="3">
    <source>
        <dbReference type="Pfam" id="PF21725"/>
    </source>
</evidence>
<feature type="region of interest" description="Disordered" evidence="1">
    <location>
        <begin position="1193"/>
        <end position="1212"/>
    </location>
</feature>
<keyword evidence="2" id="KW-0472">Membrane</keyword>
<reference evidence="4 5" key="1">
    <citation type="submission" date="2024-06" db="EMBL/GenBank/DDBJ databases">
        <title>The Natural Products Discovery Center: Release of the First 8490 Sequenced Strains for Exploring Actinobacteria Biosynthetic Diversity.</title>
        <authorList>
            <person name="Kalkreuter E."/>
            <person name="Kautsar S.A."/>
            <person name="Yang D."/>
            <person name="Bader C.D."/>
            <person name="Teijaro C.N."/>
            <person name="Fluegel L."/>
            <person name="Davis C.M."/>
            <person name="Simpson J.R."/>
            <person name="Lauterbach L."/>
            <person name="Steele A.D."/>
            <person name="Gui C."/>
            <person name="Meng S."/>
            <person name="Li G."/>
            <person name="Viehrig K."/>
            <person name="Ye F."/>
            <person name="Su P."/>
            <person name="Kiefer A.F."/>
            <person name="Nichols A."/>
            <person name="Cepeda A.J."/>
            <person name="Yan W."/>
            <person name="Fan B."/>
            <person name="Jiang Y."/>
            <person name="Adhikari A."/>
            <person name="Zheng C.-J."/>
            <person name="Schuster L."/>
            <person name="Cowan T.M."/>
            <person name="Smanski M.J."/>
            <person name="Chevrette M.G."/>
            <person name="De Carvalho L.P.S."/>
            <person name="Shen B."/>
        </authorList>
    </citation>
    <scope>NUCLEOTIDE SEQUENCE [LARGE SCALE GENOMIC DNA]</scope>
    <source>
        <strain evidence="4 5">NPDC006434</strain>
    </source>
</reference>
<keyword evidence="2" id="KW-1133">Transmembrane helix</keyword>
<feature type="compositionally biased region" description="Low complexity" evidence="1">
    <location>
        <begin position="515"/>
        <end position="530"/>
    </location>
</feature>
<feature type="compositionally biased region" description="Pro residues" evidence="1">
    <location>
        <begin position="1557"/>
        <end position="1584"/>
    </location>
</feature>
<keyword evidence="5" id="KW-1185">Reference proteome</keyword>
<evidence type="ECO:0000313" key="4">
    <source>
        <dbReference type="EMBL" id="MET9850992.1"/>
    </source>
</evidence>
<dbReference type="EMBL" id="JBEXPZ010000093">
    <property type="protein sequence ID" value="MET9850992.1"/>
    <property type="molecule type" value="Genomic_DNA"/>
</dbReference>
<keyword evidence="2" id="KW-0812">Transmembrane</keyword>
<comment type="caution">
    <text evidence="4">The sequence shown here is derived from an EMBL/GenBank/DDBJ whole genome shotgun (WGS) entry which is preliminary data.</text>
</comment>
<feature type="region of interest" description="Disordered" evidence="1">
    <location>
        <begin position="1535"/>
        <end position="1622"/>
    </location>
</feature>
<feature type="compositionally biased region" description="Low complexity" evidence="1">
    <location>
        <begin position="1546"/>
        <end position="1556"/>
    </location>
</feature>
<feature type="region of interest" description="Disordered" evidence="1">
    <location>
        <begin position="2476"/>
        <end position="2498"/>
    </location>
</feature>
<organism evidence="4 5">
    <name type="scientific">Streptomyces ossamyceticus</name>
    <dbReference type="NCBI Taxonomy" id="249581"/>
    <lineage>
        <taxon>Bacteria</taxon>
        <taxon>Bacillati</taxon>
        <taxon>Actinomycetota</taxon>
        <taxon>Actinomycetes</taxon>
        <taxon>Kitasatosporales</taxon>
        <taxon>Streptomycetaceae</taxon>
        <taxon>Streptomyces</taxon>
    </lineage>
</organism>
<accession>A0ABV2VAY8</accession>
<dbReference type="InterPro" id="IPR049082">
    <property type="entry name" value="T7SS_signal"/>
</dbReference>
<dbReference type="Proteomes" id="UP001550210">
    <property type="component" value="Unassembled WGS sequence"/>
</dbReference>
<protein>
    <submittedName>
        <fullName evidence="4">T7SS-secreted protein</fullName>
    </submittedName>
</protein>
<dbReference type="RefSeq" id="WP_355404605.1">
    <property type="nucleotide sequence ID" value="NZ_JBEXPZ010000093.1"/>
</dbReference>
<feature type="transmembrane region" description="Helical" evidence="2">
    <location>
        <begin position="204"/>
        <end position="233"/>
    </location>
</feature>
<gene>
    <name evidence="4" type="ORF">ABZZ21_41930</name>
</gene>
<evidence type="ECO:0000313" key="5">
    <source>
        <dbReference type="Proteomes" id="UP001550210"/>
    </source>
</evidence>
<proteinExistence type="predicted"/>
<sequence length="4095" mass="438333">MASPEDWSKVGYNGNPVTGNPEVVDGIAREFRHLQDLAAEAARGLDAFLRKAEDGGFEGQTADAFRTYVRKQLRTTFVPNVQHSFEQAAAATERYANALREAQGRAESAARRGGAVVIPPAGVIAGDAPRSWLEKLGIVDRRTGPVLPRELIAAKNDVQAEVDFINGEAKILEDALEEAAELVSTPVPKARTSGWQKFWKALEIIAMVVSIVAIVFGGPLGLLAMGLSAALFLKAVADYAAGKIDGRALGLSALGLLGPSTKGLTTFGRMAGLAKAGAAAARRGLSRGLRAIPRTLSAGGHLLLQGGKLLFTPRTLATLTGQALTRWSSRVGGLASMGLSRVPAFTARATRMLRGALRSVPGFFKGMWQQGRFALRRDFFMSTAFVGGGMGRRLGVYAVINTGRAFDLAVSALLPVRYGELARFGYRTAFRMGFLERGLLMQPSLGRSIARSAGSVGGGVLDLTRTGLHTPAVGQTGGGVGRLVLPGSRAWGDALDELTEFVPPPTALPRTPAVSSLSPMSRSTPSRFSSSLDDLVEPTYFSDLDTAGSGLGTLLGKQGVDVLDLEHGGLLPPRLRSALDTLDTLDTLDGLGTPSVPGPRSALLEQPQSAVTRLRNLDTVMGLDRTDAGLLKPLDDLADLGLDGDFGGLTTPQVRKILDGEVDLVNVTPDAVILRIGKTDPMDVQVHLKGEVTVRVLDPSETVTRLPSFTGKTAGTGTPAGLGVKLDDLVRLLPDAGGDIRRARQLLGMGPLQPDLVTRPVTTQTGLPPLTLREIITGGEVGKTATDRFQAWLRVQKAEIELDTAGREVSRLTGLPDVPPLSRAQAQLDLSAAELSFNRARMDFEGLGLNLDTVRQNITVMMARMDGPAANLPVGELRLLDDLGRPTSRWITLEGGETATWVVKSDAGIVPGVTVEMLPDGFTLTGADGAVTRIGPDGRTLLTELPVRPESLPGPSAPRHVVGPVQAPIAPTVPTPSVPQVHWLVRQDMDFAASSLKSGMKTRLTPDGLVPAGLDGTITPLQAVSTANAKAFKENSPFTAFSPPGSIAKSYGNQEIGLDLVALSRDISSGVDGVKDLRIISNARLQEEILTEIRLKAASPQLEVPTTFSHMTSTKDIQNHLIQNGVSKGIATKVTPDVKALLQVRRDNTWLVQGTVPKRYLTGPYPTADSLKFVPSAPDTPLAVPGNVLENAGRASGSGLPPAHNLKPGPKPDDFYMSQVDIEELRGVRLVRQDDFHHLDVDTKGLRKSYFDPGLGMVPANPEGRTTAFQHVAGAENAARKSNSPFTSFAATGGHKVYGDMEFTLDAYKLGTDIKSGKLPNVGILPARSLQKLIGDQIEWTIGKRLDFHSVLTADSSRQDVAAFLKANDVNLVGRGGKDMSGKLASDVRVLLNTTRDQEWLIKGTIPKSYLEGPYPRAAASSGTGDALSAGTLRGLDEAAGDLRLSETFKADFEAKPVLVELHGPEGVNSGALRVGELALLDDMKRPTGQWITFESGTELRWALRNDTGIVPGTRVRMGEDGFVVTTPEGAFKVGPTGERMAFDGSAAPAAPVTATTPPPAPVAPPRPPAVPSAPPAPSAPPVPSLGKGIGGMPPVPPPSAGTHGLGPGLDAGTPVVRHASGGDTSHWVIEGKAPFGRYKIRNTADGSVSLVSTNDRQWATLDNAATSRQVFETERLKRAAEQLKKADLQEGGKYLSSGYRSINPLLAAFEEAGYTAAQVRQVGFDFSDRAADVLENWKRVATERGYASREVTESWDLRDLHRWHDSIKAIHRAWDDFPSPVIPGNTVVRGDSRQIFSSFDGILDPARYPGGGYHHVEKTISWPGIMSTTTGGPTTHNFVNSKAVIWKFDVPEQGHPGRVLGSENLAEAEVTFPVDTRIRINQVLVRDGDFAHELTGEFGDKAKVIVFADILPAGGVVRGTGDGLAGGLRAGDTVTTNVTRLDRFDAPAPSGETVLLHPERVVGASHVRVEWDRAPLEEGGFTLTDEAGGVRLVFGADEVLQFQDHRVPGMDGFLRFEAAPGPDTMPRWVGSDGLPPSGGVAIEPVRGALGVVTGVRVGTPEGAWTARFDLDGTRLSEELRLSGHADDALTDARLVTTVVRGPGGDLLPTLRLSAPGLGDGAFSVVRLPDGEAAGRLPGGGFAVTDLTNGDRFVFDRAGRFVDLPTETPSLRLDTAGTTVPETAGTTLPDPDVGPLTVVDDLGGPLSERFPPHSVPEHNALDGAASDLPRIELPGVDAPPVARTADVALPADPPLTHLTEFQDVPLSGVGDLAGLEFRIAGDAAADGVPGTWRLDVTRAAPTPHGAGPQPRFTVERLDSGAFRVTDPAGATRWEFGADGEFLARETALVANDPGLPSGLWLRATATTTTDGMTSRIVGLVGPRGVTDSFPLTAVERTLQDRLPGGLTLTDSVTGSRFHYDADLNLAFRDVPARDGSGFLRFTEGAPDVPPVRLDDLGGSSGLDDLAHIFERTLDEASGGTRPASDVTGLSPDTDPRLSGLDESTALRLSDAMAEHGDRWLTRLSPDDLPDLDLQAVWRVLDEHWTGLLERTPGIRLTGADDLADLEIRMLRVPSTDTAPGSFRLELLDHAPAADGTARGAGFTVGRVPDGGFAVTDPTGNTTWTFAQDGSFLGREAVLTGEGLPSGLRVSATRHEADRYTQVDLIGPDSAVRSLRVTAPEGALAERLPGGFTLTDTVTGSRFHFDRSGALVLRDLSARDGSGFLRFTEGARDAQPTRLADPLSERFPLTSIPEEDLPAEGLTDISEIFDRTLDEASGIRAALPEDAAAADLSSITGAMEFLDAAPDSHAPRNLDLLRARQLADEATDSLDRFPGLRPELLHDQIRHMTAQAHEGIRQGAATVLREYQNLPLATRLEDLQGGGSRVFGDFTVTPTPHGGPGGSRFTVTHTPTDLTTGFGPHRELLYREVFVRGGPAELDGTRLGLTGRTAEGGWAPDSFRFVGTHVADDAFTVTRLDPNLPTEVRGGFTVTDAAGTTKWHYGPEGTPALRDVRLVGDRGVFRFEAGAWDGVPQVLDTSGHAFLTLRAERLDDGRIALIHTGPDAPPLERTVFDTSGGTLLEETVAIRGKGGKPTGSYWTIDHVTGKGVRVDGDNTPFTGRFDTATLGTSPTGQVRLTGKEPGKVTLFEYEVLKNGNTLHIARDRFGHARWTEFDDTGTRVRSGERIGDPDQRTYHDVPDGSWRLLNTSDVRTYHKALDGGLVRAEKGADGHWTWQRFDKDGVEALSGTRHWSANHVAFKDTFLDPVTGLETMAQRRGQTWPFGGLHGSRMYQEHSLLPGHAPAGTRIDPDTYVGQGPANARIESLEALSDGGSLLVKRFADMRPPAFLWKGAAGRDPFDNFFGDLFAGDSLNRVSHWTQTAADGTTVTGVRLNPSGANWVDVDQFGRIVRESRKLDDGSVIEVGRSAEDATRWAPLPEYHRGAPYELHWRNTTTGESGTRHADGVGGWRDVFTDGEGVERVRLRSEGSGTREYLFDAPTPHDLARNDRAGVWVDRNSLLHITGRRDLVGDVFVESSGSPYRTDWTWKTYDSANGATVLDEGVRKQNRGSLYSRTWDDSFVDLDRLGNVVRERNATDVGASWVDAVRQPDGTYEWTKTAADGTVHSQGVRVYDDVAKGRWRDLVDGQVVRSRDGGRVREYAYEIVTPQPPAAPAAELTSGMTLRELLDRSARHFETPGTVRVDREAWKEYDLGKVFRERVKVDGGPVRYREVDKQWGQWREYQNGHLVEQRVFDGRVYRTDAFGRLSMSGPAVIPHHLGGVLPRVGGDVGLPGDRAWQLIGREFDHRGADIEALGHLREVQDPWHGLFQGVRNGESVEMPVWQREIRGFLTTFSTGFLTDFTAGLLITELTNNGNLKVEDVFKALLSGTVGGTFSGGLNALYNHTRLGYLKTSMGVSDWGGHPRQSMAGNTDDWVTDWAAFEKPTRWRSATYANTVGLATGALSGFVSNAISAAVFGVNGNEVQGVDALRAGMWGAAGSLFGGVSTGLARNAWHLTTGSRVFHKGGLGELGMNWAESALSRYIAFEITQADSRNGSNLPSPGRAFPKPDTTPTASPPPAPQPRADQAAAPVEGLELP</sequence>
<feature type="region of interest" description="Disordered" evidence="1">
    <location>
        <begin position="4051"/>
        <end position="4095"/>
    </location>
</feature>
<feature type="domain" description="Putative T7SS secretion signal" evidence="3">
    <location>
        <begin position="18"/>
        <end position="111"/>
    </location>
</feature>
<feature type="compositionally biased region" description="Polar residues" evidence="1">
    <location>
        <begin position="2176"/>
        <end position="2186"/>
    </location>
</feature>